<dbReference type="Proteomes" id="UP001487296">
    <property type="component" value="Unassembled WGS sequence"/>
</dbReference>
<proteinExistence type="predicted"/>
<gene>
    <name evidence="1" type="ORF">AAAT34_07865</name>
</gene>
<accession>A0ABV1FRC7</accession>
<evidence type="ECO:0008006" key="3">
    <source>
        <dbReference type="Google" id="ProtNLM"/>
    </source>
</evidence>
<evidence type="ECO:0000313" key="1">
    <source>
        <dbReference type="EMBL" id="MEQ2486971.1"/>
    </source>
</evidence>
<dbReference type="RefSeq" id="WP_215760017.1">
    <property type="nucleotide sequence ID" value="NZ_JAHKBE010000027.1"/>
</dbReference>
<protein>
    <recommendedName>
        <fullName evidence="3">Nucleotide exchange factor GrpE</fullName>
    </recommendedName>
</protein>
<keyword evidence="2" id="KW-1185">Reference proteome</keyword>
<sequence>MKKDKMDKQIINLILQMATEINRMETNMLRMDSVIKGYSQLQRSIKRMKAYMASCGFEIVEMTGKPYNMGIIADVEFITDDSLKQGEQYIKTVNRPQVNYKGVMIQKANIIVAQNL</sequence>
<reference evidence="1 2" key="1">
    <citation type="submission" date="2024-04" db="EMBL/GenBank/DDBJ databases">
        <title>Human intestinal bacterial collection.</title>
        <authorList>
            <person name="Pauvert C."/>
            <person name="Hitch T.C.A."/>
            <person name="Clavel T."/>
        </authorList>
    </citation>
    <scope>NUCLEOTIDE SEQUENCE [LARGE SCALE GENOMIC DNA]</scope>
    <source>
        <strain evidence="1 2">CLA-AA-H145</strain>
    </source>
</reference>
<name>A0ABV1FRC7_9BACT</name>
<dbReference type="EMBL" id="JBBNFP010000028">
    <property type="protein sequence ID" value="MEQ2486971.1"/>
    <property type="molecule type" value="Genomic_DNA"/>
</dbReference>
<organism evidence="1 2">
    <name type="scientific">Hallella faecis</name>
    <dbReference type="NCBI Taxonomy" id="2841596"/>
    <lineage>
        <taxon>Bacteria</taxon>
        <taxon>Pseudomonadati</taxon>
        <taxon>Bacteroidota</taxon>
        <taxon>Bacteroidia</taxon>
        <taxon>Bacteroidales</taxon>
        <taxon>Prevotellaceae</taxon>
        <taxon>Hallella</taxon>
    </lineage>
</organism>
<evidence type="ECO:0000313" key="2">
    <source>
        <dbReference type="Proteomes" id="UP001487296"/>
    </source>
</evidence>
<comment type="caution">
    <text evidence="1">The sequence shown here is derived from an EMBL/GenBank/DDBJ whole genome shotgun (WGS) entry which is preliminary data.</text>
</comment>